<dbReference type="Pfam" id="PF10495">
    <property type="entry name" value="PACT_coil_coil"/>
    <property type="match status" value="1"/>
</dbReference>
<evidence type="ECO:0000256" key="7">
    <source>
        <dbReference type="SAM" id="MobiDB-lite"/>
    </source>
</evidence>
<keyword evidence="4 6" id="KW-0175">Coiled coil</keyword>
<evidence type="ECO:0000256" key="4">
    <source>
        <dbReference type="ARBA" id="ARBA00023054"/>
    </source>
</evidence>
<dbReference type="EMBL" id="JAFIRN010000016">
    <property type="protein sequence ID" value="KAG5833152.1"/>
    <property type="molecule type" value="Genomic_DNA"/>
</dbReference>
<feature type="compositionally biased region" description="Polar residues" evidence="7">
    <location>
        <begin position="938"/>
        <end position="949"/>
    </location>
</feature>
<comment type="subcellular location">
    <subcellularLocation>
        <location evidence="1">Cytoplasm</location>
        <location evidence="1">Cytoskeleton</location>
        <location evidence="1">Microtubule organizing center</location>
        <location evidence="1">Centrosome</location>
    </subcellularLocation>
</comment>
<gene>
    <name evidence="9" type="ORF">ANANG_G00272810</name>
</gene>
<feature type="coiled-coil region" evidence="6">
    <location>
        <begin position="686"/>
        <end position="815"/>
    </location>
</feature>
<dbReference type="Proteomes" id="UP001044222">
    <property type="component" value="Chromosome 16"/>
</dbReference>
<comment type="caution">
    <text evidence="9">The sequence shown here is derived from an EMBL/GenBank/DDBJ whole genome shotgun (WGS) entry which is preliminary data.</text>
</comment>
<dbReference type="GO" id="GO:0005737">
    <property type="term" value="C:cytoplasm"/>
    <property type="evidence" value="ECO:0007669"/>
    <property type="project" value="UniProtKB-ARBA"/>
</dbReference>
<dbReference type="Gene3D" id="6.10.250.3110">
    <property type="match status" value="1"/>
</dbReference>
<keyword evidence="10" id="KW-1185">Reference proteome</keyword>
<name>A0A9D3LMV0_ANGAN</name>
<evidence type="ECO:0000313" key="9">
    <source>
        <dbReference type="EMBL" id="KAG5833152.1"/>
    </source>
</evidence>
<feature type="region of interest" description="Disordered" evidence="7">
    <location>
        <begin position="1367"/>
        <end position="1390"/>
    </location>
</feature>
<reference evidence="9" key="1">
    <citation type="submission" date="2021-01" db="EMBL/GenBank/DDBJ databases">
        <title>A chromosome-scale assembly of European eel, Anguilla anguilla.</title>
        <authorList>
            <person name="Henkel C."/>
            <person name="Jong-Raadsen S.A."/>
            <person name="Dufour S."/>
            <person name="Weltzien F.-A."/>
            <person name="Palstra A.P."/>
            <person name="Pelster B."/>
            <person name="Spaink H.P."/>
            <person name="Van Den Thillart G.E."/>
            <person name="Jansen H."/>
            <person name="Zahm M."/>
            <person name="Klopp C."/>
            <person name="Cedric C."/>
            <person name="Louis A."/>
            <person name="Berthelot C."/>
            <person name="Parey E."/>
            <person name="Roest Crollius H."/>
            <person name="Montfort J."/>
            <person name="Robinson-Rechavi M."/>
            <person name="Bucao C."/>
            <person name="Bouchez O."/>
            <person name="Gislard M."/>
            <person name="Lluch J."/>
            <person name="Milhes M."/>
            <person name="Lampietro C."/>
            <person name="Lopez Roques C."/>
            <person name="Donnadieu C."/>
            <person name="Braasch I."/>
            <person name="Desvignes T."/>
            <person name="Postlethwait J."/>
            <person name="Bobe J."/>
            <person name="Guiguen Y."/>
            <person name="Dirks R."/>
        </authorList>
    </citation>
    <scope>NUCLEOTIDE SEQUENCE</scope>
    <source>
        <strain evidence="9">Tag_6206</strain>
        <tissue evidence="9">Liver</tissue>
    </source>
</reference>
<evidence type="ECO:0000313" key="10">
    <source>
        <dbReference type="Proteomes" id="UP001044222"/>
    </source>
</evidence>
<organism evidence="9 10">
    <name type="scientific">Anguilla anguilla</name>
    <name type="common">European freshwater eel</name>
    <name type="synonym">Muraena anguilla</name>
    <dbReference type="NCBI Taxonomy" id="7936"/>
    <lineage>
        <taxon>Eukaryota</taxon>
        <taxon>Metazoa</taxon>
        <taxon>Chordata</taxon>
        <taxon>Craniata</taxon>
        <taxon>Vertebrata</taxon>
        <taxon>Euteleostomi</taxon>
        <taxon>Actinopterygii</taxon>
        <taxon>Neopterygii</taxon>
        <taxon>Teleostei</taxon>
        <taxon>Anguilliformes</taxon>
        <taxon>Anguillidae</taxon>
        <taxon>Anguilla</taxon>
    </lineage>
</organism>
<evidence type="ECO:0000259" key="8">
    <source>
        <dbReference type="Pfam" id="PF10495"/>
    </source>
</evidence>
<feature type="region of interest" description="Disordered" evidence="7">
    <location>
        <begin position="341"/>
        <end position="364"/>
    </location>
</feature>
<feature type="compositionally biased region" description="Basic and acidic residues" evidence="7">
    <location>
        <begin position="1367"/>
        <end position="1388"/>
    </location>
</feature>
<feature type="compositionally biased region" description="Polar residues" evidence="7">
    <location>
        <begin position="1493"/>
        <end position="1504"/>
    </location>
</feature>
<dbReference type="InterPro" id="IPR019528">
    <property type="entry name" value="PACT_domain"/>
</dbReference>
<evidence type="ECO:0000256" key="6">
    <source>
        <dbReference type="SAM" id="Coils"/>
    </source>
</evidence>
<feature type="compositionally biased region" description="Basic and acidic residues" evidence="7">
    <location>
        <begin position="463"/>
        <end position="491"/>
    </location>
</feature>
<feature type="region of interest" description="Disordered" evidence="7">
    <location>
        <begin position="1304"/>
        <end position="1338"/>
    </location>
</feature>
<sequence>MQLQEVLQEVVRRTVATEEEILRRIRAHAEPGVGCGGESSIRGARRGRGDVPGRPGTRSDPPHKIRFQLRATSLTPTEAGEKLPDSCLQSALTDEGVGLSQKPWQSLFSGLGLGRDPQVEEAVLGVSARLCSVVRKLLDLSQLEPHPPRTQVPLEEHLIQSGPDSAPSQLQEYRPPEQLHRGPAEFGAVERAALEEVLQQKEAQVQELVEELQRLDAELQELREERALLLRQREALAEPLGDTERALLEEAQRLLQEAQRQAEEDRSRLASRLRLMEVEVEERDGGRLEAEEQRRAQVEDLRLQVHALEKQLRHHRQFIDEQAVEREQEREEFQQEIQRLEARLRRSSRPRPGGGGGGGGGEEDKIEDLVLQVENLRAAIRQKSEDCERLLLTKEKYRGDVAEQNEQIHTMAARICELERALLDTSPSGHALAPQDAAQDRAPLLCSSCLQVFARSVTQTTPENDHAARPLPEADGHEDTPSVRLDPRDQLEEQRREILRLRREADASQDQAAAEARAEVEELRSQVEHLRSDRERLRQDREVEEERLHEVIHKLQEELERAESTRYELSTSSESSPAPPSPHPRGLEHSLRQELSRYAPVPEPRGEAHAGPGGTGAQKRGGDAPDGPVPAETLRTVLEALEGQVQEGQAKNTRAGDREGGAEASQGPAPGGRGRTTGAGDLREVLTVAEETLAKAEVALRENEERLAQGRAEREALKEEHEALKEEHDALKEEHEALKEEHEAMWAEHDAMKEEHEALWAEHDAMKEEHEALKEEHEALKEEHDALWAEHDARKEEHEARKAEHEALKAEHEVLWAEHEALKAEHEALKAEPDEALKEEHEALKAEHEVLWAEHVSLKMKFAAVQEELSSSAHRTETLMEESQTEDRALADLDIHSQLLGLAGQQGEPESRSLQGDACTRHGAPGRGSFLSGLRTPLTLSASASEPSTGTPPPRSPLHPGLPLRLGALHPGLPLSEQVKTLDERYFTGLEEWPSDADCSSVSSHRDTTLQEQWGAPEGLSASFLEYLHNRDMSVAERTDSATESMGQDAELLSPELQSWLKRVYREGHRVLSLSERPVPVTVTTPSPHEAPPPSWQAERRALQQTVLSLRELLCKMAAREPKEEQWLRDVFSGLCSSSVLRVGPGLWPSWRRCSTCAPCCAPPACGARSSCASCRPPLGWRSSRGEGSQCRHGELLEPHLTERQLGRTDQPTTQRAGGAEQKAQLWAEQTGGAEQKAQLWAEQTGGAEQKAQLWGEEQKAQLWEGLVCTEMSQEAERHQQSEQSHCEALIAEENNQAIDHARSLEEEERAAGGGGRSHQAAAGGGGAEEAKGGSGEHKAALGLEEQRRRANQLQAQLDLLREEARSVKEERRTLRRQEEQEKTERKHSTICHRLSQSAALQADGCNAETELQLSVHMANQPYNSKVQRLYCRYLRSESHRKALAFQKRYLLLLLGGALDGQHATLALVALMGALSLLVRKWRRAFRTGPPDSAQTTEHSSRAGSSIKPEVLRRQQPSAVQSSASKASAYTQHLSQVAGFPVCVLSRLQSLFSLCSRLNCRPSDRKVTEYLILKLYCKASISVYICIKFQ</sequence>
<feature type="region of interest" description="Disordered" evidence="7">
    <location>
        <begin position="32"/>
        <end position="63"/>
    </location>
</feature>
<dbReference type="PANTHER" id="PTHR44981">
    <property type="entry name" value="PERICENTRIN-LIKE PROTEIN, ISOFORM F"/>
    <property type="match status" value="1"/>
</dbReference>
<evidence type="ECO:0000256" key="1">
    <source>
        <dbReference type="ARBA" id="ARBA00004300"/>
    </source>
</evidence>
<keyword evidence="3" id="KW-0597">Phosphoprotein</keyword>
<evidence type="ECO:0000256" key="3">
    <source>
        <dbReference type="ARBA" id="ARBA00022553"/>
    </source>
</evidence>
<dbReference type="GO" id="GO:0060090">
    <property type="term" value="F:molecular adaptor activity"/>
    <property type="evidence" value="ECO:0007669"/>
    <property type="project" value="InterPro"/>
</dbReference>
<feature type="compositionally biased region" description="Basic and acidic residues" evidence="7">
    <location>
        <begin position="556"/>
        <end position="566"/>
    </location>
</feature>
<feature type="compositionally biased region" description="Gly residues" evidence="7">
    <location>
        <begin position="1312"/>
        <end position="1328"/>
    </location>
</feature>
<feature type="domain" description="Pericentrin/AKAP-450 centrosomal targeting" evidence="8">
    <location>
        <begin position="1433"/>
        <end position="1484"/>
    </location>
</feature>
<evidence type="ECO:0000256" key="2">
    <source>
        <dbReference type="ARBA" id="ARBA00022490"/>
    </source>
</evidence>
<keyword evidence="5" id="KW-0206">Cytoskeleton</keyword>
<accession>A0A9D3LMV0</accession>
<dbReference type="InterPro" id="IPR028745">
    <property type="entry name" value="AKAP9/Pericentrin"/>
</dbReference>
<feature type="region of interest" description="Disordered" evidence="7">
    <location>
        <begin position="556"/>
        <end position="589"/>
    </location>
</feature>
<feature type="compositionally biased region" description="Basic and acidic residues" evidence="7">
    <location>
        <begin position="1329"/>
        <end position="1338"/>
    </location>
</feature>
<feature type="region of interest" description="Disordered" evidence="7">
    <location>
        <begin position="459"/>
        <end position="491"/>
    </location>
</feature>
<dbReference type="PANTHER" id="PTHR44981:SF3">
    <property type="entry name" value="PERICENTRIN"/>
    <property type="match status" value="1"/>
</dbReference>
<feature type="region of interest" description="Disordered" evidence="7">
    <location>
        <begin position="601"/>
        <end position="680"/>
    </location>
</feature>
<feature type="region of interest" description="Disordered" evidence="7">
    <location>
        <begin position="1489"/>
        <end position="1508"/>
    </location>
</feature>
<feature type="region of interest" description="Disordered" evidence="7">
    <location>
        <begin position="903"/>
        <end position="965"/>
    </location>
</feature>
<dbReference type="GO" id="GO:0007165">
    <property type="term" value="P:signal transduction"/>
    <property type="evidence" value="ECO:0007669"/>
    <property type="project" value="InterPro"/>
</dbReference>
<dbReference type="GO" id="GO:0005813">
    <property type="term" value="C:centrosome"/>
    <property type="evidence" value="ECO:0007669"/>
    <property type="project" value="UniProtKB-SubCell"/>
</dbReference>
<keyword evidence="2" id="KW-0963">Cytoplasm</keyword>
<proteinExistence type="predicted"/>
<evidence type="ECO:0000256" key="5">
    <source>
        <dbReference type="ARBA" id="ARBA00023212"/>
    </source>
</evidence>
<protein>
    <recommendedName>
        <fullName evidence="8">Pericentrin/AKAP-450 centrosomal targeting domain-containing protein</fullName>
    </recommendedName>
</protein>